<dbReference type="HOGENOM" id="CLU_3397415_0_0_6"/>
<dbReference type="Proteomes" id="UP000004664">
    <property type="component" value="Unassembled WGS sequence"/>
</dbReference>
<protein>
    <submittedName>
        <fullName evidence="1">Uncharacterized protein</fullName>
    </submittedName>
</protein>
<dbReference type="AlphaFoldDB" id="G3J1Z9"/>
<reference evidence="1 2" key="1">
    <citation type="submission" date="2011-06" db="EMBL/GenBank/DDBJ databases">
        <title>Genomic sequence of Methylobacter tundripaludum SV96.</title>
        <authorList>
            <consortium name="US DOE Joint Genome Institute"/>
            <person name="Lucas S."/>
            <person name="Han J."/>
            <person name="Lapidus A."/>
            <person name="Cheng J.-F."/>
            <person name="Goodwin L."/>
            <person name="Pitluck S."/>
            <person name="Held B."/>
            <person name="Detter J.C."/>
            <person name="Han C."/>
            <person name="Tapia R."/>
            <person name="Land M."/>
            <person name="Hauser L."/>
            <person name="Kyrpides N."/>
            <person name="Ivanova N."/>
            <person name="Ovchinnikova G."/>
            <person name="Pagani I."/>
            <person name="Klotz M.G."/>
            <person name="Dispirito A.A."/>
            <person name="Murrell J.C."/>
            <person name="Dunfield P."/>
            <person name="Kalyuzhnaya M.G."/>
            <person name="Svenning M."/>
            <person name="Trotsenko Y.A."/>
            <person name="Stein L.Y."/>
            <person name="Woyke T."/>
        </authorList>
    </citation>
    <scope>NUCLEOTIDE SEQUENCE [LARGE SCALE GENOMIC DNA]</scope>
    <source>
        <strain evidence="2">ATCC BAA-1195 / DSM 17260 / SV96</strain>
    </source>
</reference>
<dbReference type="EMBL" id="JH109154">
    <property type="protein sequence ID" value="EGW19755.1"/>
    <property type="molecule type" value="Genomic_DNA"/>
</dbReference>
<evidence type="ECO:0000313" key="1">
    <source>
        <dbReference type="EMBL" id="EGW19755.1"/>
    </source>
</evidence>
<name>G3J1Z9_METTV</name>
<keyword evidence="2" id="KW-1185">Reference proteome</keyword>
<organism evidence="1 2">
    <name type="scientific">Methylobacter tundripaludum (strain ATCC BAA-1195 / DSM 17260 / SV96)</name>
    <dbReference type="NCBI Taxonomy" id="697282"/>
    <lineage>
        <taxon>Bacteria</taxon>
        <taxon>Pseudomonadati</taxon>
        <taxon>Pseudomonadota</taxon>
        <taxon>Gammaproteobacteria</taxon>
        <taxon>Methylococcales</taxon>
        <taxon>Methylococcaceae</taxon>
        <taxon>Methylobacter</taxon>
    </lineage>
</organism>
<proteinExistence type="predicted"/>
<sequence>MSLALIHLPPDKMMIAHTLVLRNVLRRLHLG</sequence>
<accession>G3J1Z9</accession>
<dbReference type="STRING" id="697282.Mettu_2867"/>
<gene>
    <name evidence="1" type="ORF">Mettu_2867</name>
</gene>
<evidence type="ECO:0000313" key="2">
    <source>
        <dbReference type="Proteomes" id="UP000004664"/>
    </source>
</evidence>